<organism evidence="1">
    <name type="scientific">viral metagenome</name>
    <dbReference type="NCBI Taxonomy" id="1070528"/>
    <lineage>
        <taxon>unclassified sequences</taxon>
        <taxon>metagenomes</taxon>
        <taxon>organismal metagenomes</taxon>
    </lineage>
</organism>
<sequence>MNGVLFTDSSLEEIYTSLKILANIKENQKICVENGSILVDTTDERWQWLVRTIFGNSKKRTVEQISKLINQCVRICTFIIENMNDIAGDNSVEYSAQRFYSTAKQSKEKHLTTLARLNKDMKSSTIGLNNIKQTYKSDINIGGKVDCILDNITEQILINEKVLNANSSKTKTVI</sequence>
<name>A0A6C0CJC1_9ZZZZ</name>
<proteinExistence type="predicted"/>
<reference evidence="1" key="1">
    <citation type="journal article" date="2020" name="Nature">
        <title>Giant virus diversity and host interactions through global metagenomics.</title>
        <authorList>
            <person name="Schulz F."/>
            <person name="Roux S."/>
            <person name="Paez-Espino D."/>
            <person name="Jungbluth S."/>
            <person name="Walsh D.A."/>
            <person name="Denef V.J."/>
            <person name="McMahon K.D."/>
            <person name="Konstantinidis K.T."/>
            <person name="Eloe-Fadrosh E.A."/>
            <person name="Kyrpides N.C."/>
            <person name="Woyke T."/>
        </authorList>
    </citation>
    <scope>NUCLEOTIDE SEQUENCE</scope>
    <source>
        <strain evidence="1">GVMAG-M-3300021343-4</strain>
    </source>
</reference>
<accession>A0A6C0CJC1</accession>
<dbReference type="AlphaFoldDB" id="A0A6C0CJC1"/>
<evidence type="ECO:0000313" key="1">
    <source>
        <dbReference type="EMBL" id="QHT04561.1"/>
    </source>
</evidence>
<dbReference type="EMBL" id="MN739435">
    <property type="protein sequence ID" value="QHT04561.1"/>
    <property type="molecule type" value="Genomic_DNA"/>
</dbReference>
<protein>
    <submittedName>
        <fullName evidence="1">Uncharacterized protein</fullName>
    </submittedName>
</protein>